<feature type="region of interest" description="Disordered" evidence="1">
    <location>
        <begin position="26"/>
        <end position="47"/>
    </location>
</feature>
<evidence type="ECO:0000313" key="5">
    <source>
        <dbReference type="Proteomes" id="UP001237207"/>
    </source>
</evidence>
<gene>
    <name evidence="4" type="ORF">J2S13_001170</name>
</gene>
<evidence type="ECO:0000256" key="1">
    <source>
        <dbReference type="SAM" id="MobiDB-lite"/>
    </source>
</evidence>
<organism evidence="4 5">
    <name type="scientific">Oikeobacillus pervagus</name>
    <dbReference type="NCBI Taxonomy" id="1325931"/>
    <lineage>
        <taxon>Bacteria</taxon>
        <taxon>Bacillati</taxon>
        <taxon>Bacillota</taxon>
        <taxon>Bacilli</taxon>
        <taxon>Bacillales</taxon>
        <taxon>Bacillaceae</taxon>
        <taxon>Oikeobacillus</taxon>
    </lineage>
</organism>
<name>A0AAJ1WIU3_9BACI</name>
<dbReference type="Proteomes" id="UP001237207">
    <property type="component" value="Unassembled WGS sequence"/>
</dbReference>
<reference evidence="4" key="1">
    <citation type="submission" date="2023-07" db="EMBL/GenBank/DDBJ databases">
        <title>Genomic Encyclopedia of Type Strains, Phase IV (KMG-IV): sequencing the most valuable type-strain genomes for metagenomic binning, comparative biology and taxonomic classification.</title>
        <authorList>
            <person name="Goeker M."/>
        </authorList>
    </citation>
    <scope>NUCLEOTIDE SEQUENCE</scope>
    <source>
        <strain evidence="4">DSM 23947</strain>
    </source>
</reference>
<feature type="domain" description="YtkA-like" evidence="3">
    <location>
        <begin position="40"/>
        <end position="121"/>
    </location>
</feature>
<dbReference type="EMBL" id="JAUSUC010000010">
    <property type="protein sequence ID" value="MDQ0214773.1"/>
    <property type="molecule type" value="Genomic_DNA"/>
</dbReference>
<evidence type="ECO:0000313" key="4">
    <source>
        <dbReference type="EMBL" id="MDQ0214773.1"/>
    </source>
</evidence>
<dbReference type="AlphaFoldDB" id="A0AAJ1WIU3"/>
<keyword evidence="5" id="KW-1185">Reference proteome</keyword>
<sequence length="157" mass="17784">MKRKSIWILLFTMSLLLLTACGNEGEKKKQSDEDNNQNSLEPIEAKLSVPEKTDINEKVNFQAAVTQGDDKVTDADEVMYEVWKVGEKDNSEMIKKVDLKEDSYTAEHIFSEEGVYYVQVHVTARGLHTMPKSKIVVGDPVLEQNADEDSNEHSDHL</sequence>
<keyword evidence="2" id="KW-0732">Signal</keyword>
<comment type="caution">
    <text evidence="4">The sequence shown here is derived from an EMBL/GenBank/DDBJ whole genome shotgun (WGS) entry which is preliminary data.</text>
</comment>
<evidence type="ECO:0000256" key="2">
    <source>
        <dbReference type="SAM" id="SignalP"/>
    </source>
</evidence>
<proteinExistence type="predicted"/>
<protein>
    <recommendedName>
        <fullName evidence="3">YtkA-like domain-containing protein</fullName>
    </recommendedName>
</protein>
<dbReference type="RefSeq" id="WP_307256763.1">
    <property type="nucleotide sequence ID" value="NZ_JAUSUC010000010.1"/>
</dbReference>
<feature type="region of interest" description="Disordered" evidence="1">
    <location>
        <begin position="138"/>
        <end position="157"/>
    </location>
</feature>
<feature type="chain" id="PRO_5042554504" description="YtkA-like domain-containing protein" evidence="2">
    <location>
        <begin position="20"/>
        <end position="157"/>
    </location>
</feature>
<feature type="signal peptide" evidence="2">
    <location>
        <begin position="1"/>
        <end position="19"/>
    </location>
</feature>
<dbReference type="PROSITE" id="PS51257">
    <property type="entry name" value="PROKAR_LIPOPROTEIN"/>
    <property type="match status" value="1"/>
</dbReference>
<dbReference type="Pfam" id="PF13115">
    <property type="entry name" value="YtkA"/>
    <property type="match status" value="1"/>
</dbReference>
<dbReference type="InterPro" id="IPR032693">
    <property type="entry name" value="YtkA-like_dom"/>
</dbReference>
<accession>A0AAJ1WIU3</accession>
<evidence type="ECO:0000259" key="3">
    <source>
        <dbReference type="Pfam" id="PF13115"/>
    </source>
</evidence>